<keyword evidence="4" id="KW-0762">Sugar transport</keyword>
<feature type="transmembrane region" description="Helical" evidence="9">
    <location>
        <begin position="313"/>
        <end position="335"/>
    </location>
</feature>
<dbReference type="PANTHER" id="PTHR48021:SF47">
    <property type="entry name" value="GH17672P"/>
    <property type="match status" value="1"/>
</dbReference>
<feature type="transmembrane region" description="Helical" evidence="9">
    <location>
        <begin position="141"/>
        <end position="160"/>
    </location>
</feature>
<evidence type="ECO:0000256" key="1">
    <source>
        <dbReference type="ARBA" id="ARBA00004651"/>
    </source>
</evidence>
<keyword evidence="12" id="KW-1185">Reference proteome</keyword>
<accession>A0A9P0NT56</accession>
<feature type="transmembrane region" description="Helical" evidence="9">
    <location>
        <begin position="12"/>
        <end position="35"/>
    </location>
</feature>
<dbReference type="InterPro" id="IPR036259">
    <property type="entry name" value="MFS_trans_sf"/>
</dbReference>
<comment type="caution">
    <text evidence="11">The sequence shown here is derived from an EMBL/GenBank/DDBJ whole genome shotgun (WGS) entry which is preliminary data.</text>
</comment>
<dbReference type="InterPro" id="IPR050549">
    <property type="entry name" value="MFS_Trehalose_Transporter"/>
</dbReference>
<evidence type="ECO:0000256" key="3">
    <source>
        <dbReference type="ARBA" id="ARBA00022475"/>
    </source>
</evidence>
<dbReference type="SUPFAM" id="SSF103473">
    <property type="entry name" value="MFS general substrate transporter"/>
    <property type="match status" value="1"/>
</dbReference>
<keyword evidence="5 9" id="KW-0812">Transmembrane</keyword>
<dbReference type="PROSITE" id="PS50850">
    <property type="entry name" value="MFS"/>
    <property type="match status" value="1"/>
</dbReference>
<protein>
    <recommendedName>
        <fullName evidence="10">Major facilitator superfamily (MFS) profile domain-containing protein</fullName>
    </recommendedName>
</protein>
<dbReference type="InterPro" id="IPR005828">
    <property type="entry name" value="MFS_sugar_transport-like"/>
</dbReference>
<dbReference type="InterPro" id="IPR005829">
    <property type="entry name" value="Sugar_transporter_CS"/>
</dbReference>
<dbReference type="Proteomes" id="UP001152888">
    <property type="component" value="Unassembled WGS sequence"/>
</dbReference>
<feature type="transmembrane region" description="Helical" evidence="9">
    <location>
        <begin position="249"/>
        <end position="269"/>
    </location>
</feature>
<evidence type="ECO:0000313" key="11">
    <source>
        <dbReference type="EMBL" id="CAH1955203.1"/>
    </source>
</evidence>
<reference evidence="11" key="1">
    <citation type="submission" date="2022-03" db="EMBL/GenBank/DDBJ databases">
        <authorList>
            <person name="Sayadi A."/>
        </authorList>
    </citation>
    <scope>NUCLEOTIDE SEQUENCE</scope>
</reference>
<feature type="transmembrane region" description="Helical" evidence="9">
    <location>
        <begin position="412"/>
        <end position="434"/>
    </location>
</feature>
<dbReference type="PROSITE" id="PS00217">
    <property type="entry name" value="SUGAR_TRANSPORT_2"/>
    <property type="match status" value="1"/>
</dbReference>
<dbReference type="EMBL" id="CAKOFQ010006658">
    <property type="protein sequence ID" value="CAH1955203.1"/>
    <property type="molecule type" value="Genomic_DNA"/>
</dbReference>
<feature type="transmembrane region" description="Helical" evidence="9">
    <location>
        <begin position="347"/>
        <end position="370"/>
    </location>
</feature>
<evidence type="ECO:0000256" key="2">
    <source>
        <dbReference type="ARBA" id="ARBA00022448"/>
    </source>
</evidence>
<evidence type="ECO:0000256" key="9">
    <source>
        <dbReference type="SAM" id="Phobius"/>
    </source>
</evidence>
<keyword evidence="3" id="KW-1003">Cell membrane</keyword>
<feature type="domain" description="Major facilitator superfamily (MFS) profile" evidence="10">
    <location>
        <begin position="9"/>
        <end position="438"/>
    </location>
</feature>
<evidence type="ECO:0000256" key="6">
    <source>
        <dbReference type="ARBA" id="ARBA00022989"/>
    </source>
</evidence>
<dbReference type="InterPro" id="IPR003663">
    <property type="entry name" value="Sugar/inositol_transpt"/>
</dbReference>
<dbReference type="PANTHER" id="PTHR48021">
    <property type="match status" value="1"/>
</dbReference>
<evidence type="ECO:0000313" key="12">
    <source>
        <dbReference type="Proteomes" id="UP001152888"/>
    </source>
</evidence>
<feature type="transmembrane region" description="Helical" evidence="9">
    <location>
        <begin position="382"/>
        <end position="400"/>
    </location>
</feature>
<gene>
    <name evidence="11" type="ORF">ACAOBT_LOCUS960</name>
</gene>
<keyword evidence="6 9" id="KW-1133">Transmembrane helix</keyword>
<keyword evidence="2" id="KW-0813">Transport</keyword>
<organism evidence="11 12">
    <name type="scientific">Acanthoscelides obtectus</name>
    <name type="common">Bean weevil</name>
    <name type="synonym">Bruchus obtectus</name>
    <dbReference type="NCBI Taxonomy" id="200917"/>
    <lineage>
        <taxon>Eukaryota</taxon>
        <taxon>Metazoa</taxon>
        <taxon>Ecdysozoa</taxon>
        <taxon>Arthropoda</taxon>
        <taxon>Hexapoda</taxon>
        <taxon>Insecta</taxon>
        <taxon>Pterygota</taxon>
        <taxon>Neoptera</taxon>
        <taxon>Endopterygota</taxon>
        <taxon>Coleoptera</taxon>
        <taxon>Polyphaga</taxon>
        <taxon>Cucujiformia</taxon>
        <taxon>Chrysomeloidea</taxon>
        <taxon>Chrysomelidae</taxon>
        <taxon>Bruchinae</taxon>
        <taxon>Bruchini</taxon>
        <taxon>Acanthoscelides</taxon>
    </lineage>
</organism>
<evidence type="ECO:0000259" key="10">
    <source>
        <dbReference type="PROSITE" id="PS50850"/>
    </source>
</evidence>
<feature type="transmembrane region" description="Helical" evidence="9">
    <location>
        <begin position="166"/>
        <end position="187"/>
    </location>
</feature>
<dbReference type="Pfam" id="PF00083">
    <property type="entry name" value="Sugar_tr"/>
    <property type="match status" value="1"/>
</dbReference>
<sequence length="457" mass="50328">MYNIGMFKPIHGVILSVVLMNIATGAMVTWSSPVIPKLTTGNYYGRPLTTDETTWMTSLMTLGAAVGTLVSACIADRIGKKKASLVMLAPSVLGYAVISIVRVIGVLYFCRFLAGLSIGGMTTVVPTYTGEIASKEKRGSMLAIVGSSAVLGFLFSYSVGPYVSVLTLNLLIMGLSLLSGTLFMIFASETAYFYILRGDKQGAEAALRRFRSSEEEIKMELLEISIRIREEPQGNIFDLVKSTTVLKSYFVAVMLLVFQNLTGITAVQYYSQPIFDMIGVDIPTELCPIILGCIQYVGGFTALFVYDKFGRKIIMYVTAVVMILAEVPLGVFCYLKDRGDDVSSISFLPLVCLSVFIFFYNLGWGMIPWVIAAEIFPAKLRVTGICAVAFINWIMVFIITKTFDSMVRTFTLGVLFWIFATSCLISIIFVKFMVTETRGKSLEEIQDALKKKATSPK</sequence>
<dbReference type="InterPro" id="IPR020846">
    <property type="entry name" value="MFS_dom"/>
</dbReference>
<proteinExistence type="predicted"/>
<keyword evidence="8" id="KW-0325">Glycoprotein</keyword>
<dbReference type="OrthoDB" id="4142200at2759"/>
<dbReference type="GO" id="GO:0005886">
    <property type="term" value="C:plasma membrane"/>
    <property type="evidence" value="ECO:0007669"/>
    <property type="project" value="UniProtKB-SubCell"/>
</dbReference>
<feature type="transmembrane region" description="Helical" evidence="9">
    <location>
        <begin position="86"/>
        <end position="105"/>
    </location>
</feature>
<dbReference type="Gene3D" id="1.20.1250.20">
    <property type="entry name" value="MFS general substrate transporter like domains"/>
    <property type="match status" value="1"/>
</dbReference>
<evidence type="ECO:0000256" key="4">
    <source>
        <dbReference type="ARBA" id="ARBA00022597"/>
    </source>
</evidence>
<name>A0A9P0NT56_ACAOB</name>
<dbReference type="AlphaFoldDB" id="A0A9P0NT56"/>
<dbReference type="GO" id="GO:0022857">
    <property type="term" value="F:transmembrane transporter activity"/>
    <property type="evidence" value="ECO:0007669"/>
    <property type="project" value="InterPro"/>
</dbReference>
<evidence type="ECO:0000256" key="8">
    <source>
        <dbReference type="ARBA" id="ARBA00023180"/>
    </source>
</evidence>
<feature type="transmembrane region" description="Helical" evidence="9">
    <location>
        <begin position="111"/>
        <end position="129"/>
    </location>
</feature>
<evidence type="ECO:0000256" key="5">
    <source>
        <dbReference type="ARBA" id="ARBA00022692"/>
    </source>
</evidence>
<dbReference type="PRINTS" id="PR00171">
    <property type="entry name" value="SUGRTRNSPORT"/>
</dbReference>
<comment type="subcellular location">
    <subcellularLocation>
        <location evidence="1">Cell membrane</location>
        <topology evidence="1">Multi-pass membrane protein</topology>
    </subcellularLocation>
</comment>
<evidence type="ECO:0000256" key="7">
    <source>
        <dbReference type="ARBA" id="ARBA00023136"/>
    </source>
</evidence>
<keyword evidence="7 9" id="KW-0472">Membrane</keyword>
<feature type="transmembrane region" description="Helical" evidence="9">
    <location>
        <begin position="289"/>
        <end position="306"/>
    </location>
</feature>
<feature type="transmembrane region" description="Helical" evidence="9">
    <location>
        <begin position="55"/>
        <end position="74"/>
    </location>
</feature>
<dbReference type="FunFam" id="1.20.1250.20:FF:000218">
    <property type="entry name" value="facilitated trehalose transporter Tret1"/>
    <property type="match status" value="1"/>
</dbReference>